<dbReference type="GO" id="GO:0005524">
    <property type="term" value="F:ATP binding"/>
    <property type="evidence" value="ECO:0007669"/>
    <property type="project" value="UniProtKB-KW"/>
</dbReference>
<protein>
    <submittedName>
        <fullName evidence="4">AAA-type ATPase family protein</fullName>
    </submittedName>
</protein>
<feature type="region of interest" description="Disordered" evidence="3">
    <location>
        <begin position="85"/>
        <end position="145"/>
    </location>
</feature>
<reference evidence="5" key="1">
    <citation type="journal article" date="2016" name="Nature">
        <title>The genome of the seagrass Zostera marina reveals angiosperm adaptation to the sea.</title>
        <authorList>
            <person name="Olsen J.L."/>
            <person name="Rouze P."/>
            <person name="Verhelst B."/>
            <person name="Lin Y.-C."/>
            <person name="Bayer T."/>
            <person name="Collen J."/>
            <person name="Dattolo E."/>
            <person name="De Paoli E."/>
            <person name="Dittami S."/>
            <person name="Maumus F."/>
            <person name="Michel G."/>
            <person name="Kersting A."/>
            <person name="Lauritano C."/>
            <person name="Lohaus R."/>
            <person name="Toepel M."/>
            <person name="Tonon T."/>
            <person name="Vanneste K."/>
            <person name="Amirebrahimi M."/>
            <person name="Brakel J."/>
            <person name="Bostroem C."/>
            <person name="Chovatia M."/>
            <person name="Grimwood J."/>
            <person name="Jenkins J.W."/>
            <person name="Jueterbock A."/>
            <person name="Mraz A."/>
            <person name="Stam W.T."/>
            <person name="Tice H."/>
            <person name="Bornberg-Bauer E."/>
            <person name="Green P.J."/>
            <person name="Pearson G.A."/>
            <person name="Procaccini G."/>
            <person name="Duarte C.M."/>
            <person name="Schmutz J."/>
            <person name="Reusch T.B.H."/>
            <person name="Van de Peer Y."/>
        </authorList>
    </citation>
    <scope>NUCLEOTIDE SEQUENCE [LARGE SCALE GENOMIC DNA]</scope>
    <source>
        <strain evidence="5">cv. Finnish</strain>
    </source>
</reference>
<feature type="compositionally biased region" description="Low complexity" evidence="3">
    <location>
        <begin position="16"/>
        <end position="28"/>
    </location>
</feature>
<dbReference type="PANTHER" id="PTHR45644:SF73">
    <property type="entry name" value="AAA-TYPE ATPASE FAMILY PROTEIN"/>
    <property type="match status" value="1"/>
</dbReference>
<dbReference type="OrthoDB" id="10254455at2759"/>
<evidence type="ECO:0000313" key="5">
    <source>
        <dbReference type="Proteomes" id="UP000036987"/>
    </source>
</evidence>
<comment type="caution">
    <text evidence="4">The sequence shown here is derived from an EMBL/GenBank/DDBJ whole genome shotgun (WGS) entry which is preliminary data.</text>
</comment>
<accession>A0A0K9PEZ2</accession>
<proteinExistence type="predicted"/>
<keyword evidence="2" id="KW-0067">ATP-binding</keyword>
<dbReference type="OMA" id="HIECKEF"/>
<evidence type="ECO:0000313" key="4">
    <source>
        <dbReference type="EMBL" id="KMZ67613.1"/>
    </source>
</evidence>
<organism evidence="4 5">
    <name type="scientific">Zostera marina</name>
    <name type="common">Eelgrass</name>
    <dbReference type="NCBI Taxonomy" id="29655"/>
    <lineage>
        <taxon>Eukaryota</taxon>
        <taxon>Viridiplantae</taxon>
        <taxon>Streptophyta</taxon>
        <taxon>Embryophyta</taxon>
        <taxon>Tracheophyta</taxon>
        <taxon>Spermatophyta</taxon>
        <taxon>Magnoliopsida</taxon>
        <taxon>Liliopsida</taxon>
        <taxon>Zosteraceae</taxon>
        <taxon>Zostera</taxon>
    </lineage>
</organism>
<feature type="region of interest" description="Disordered" evidence="3">
    <location>
        <begin position="1"/>
        <end position="68"/>
    </location>
</feature>
<dbReference type="AlphaFoldDB" id="A0A0K9PEZ2"/>
<dbReference type="InterPro" id="IPR051701">
    <property type="entry name" value="Mito_OM_Translocase_MSP1"/>
</dbReference>
<keyword evidence="1" id="KW-0547">Nucleotide-binding</keyword>
<dbReference type="InterPro" id="IPR008984">
    <property type="entry name" value="SMAD_FHA_dom_sf"/>
</dbReference>
<keyword evidence="5" id="KW-1185">Reference proteome</keyword>
<dbReference type="SUPFAM" id="SSF49879">
    <property type="entry name" value="SMAD/FHA domain"/>
    <property type="match status" value="1"/>
</dbReference>
<dbReference type="STRING" id="29655.A0A0K9PEZ2"/>
<sequence length="771" mass="83696">MVETRRSTSSKRPRQSTSMPSTPSASPSKRSKTDSQDTRPVEPASVPSSSHDAHKEADSDMIPAELVDSGIIPVEQMVSEIPAEAEVGPSNNSPEHSSSQSLPDRSSPADEEEQVPSSLDIPVSKRKSSKSTTKSPWGKLLSESPQHPHRLLRGSVFTVGNNWKCHLQLGNLGSSANVCKLRFTEHEEVSTVLLETSGSKIPVQVNGKNIPRNSNIVLKSGDELVFCSTGKHAYIIQLHVNGKLCTSLSQSQNSLAKEVHFEKGSGDSSAVAGASILASLSNLGQDMPVHPLPTPHNENAPPCEISDNPHEEVQVNQEFVANGSEHKVGFEDTCNGQNGVLSAVLPSIGQQTQMNLDGDKKKVSESNFDLTQNSLPAKADLEKSKTNLKMIENPGELFPNLGSHAASSSDRYQLFKEGLQKKIIRSCDLGISFQNFPYFLSDVTKNVLLSVAYIHIECKEFSKYASEIASSSQRIFLSGQIGSDIYQINLAKALANHYSANFLLVESLLPPGGQPPKDLESSKEITKSKITAERSSFLAKRKIICAGSSAHQIKDKNKRPASSTEADIVGTSLPKHEASTATSKTYLFKEGDRIKYVFLSPSPGSTFLGGPSYGFRGNVLLTFNDNENAKVGVRFDKKLLNGNDLGGLCEADHGFFVPAKYLQLDSPGCEENERLAICELFEVVRDESQNGPLIVFLKDIEKSLVGGDSYTRLKVNLEATPPGVLIIGSHTQIDSRKEKTHPGGLLFSKFGGNHTLFDLTFPVELFPIFSL</sequence>
<evidence type="ECO:0000256" key="2">
    <source>
        <dbReference type="ARBA" id="ARBA00022840"/>
    </source>
</evidence>
<dbReference type="PANTHER" id="PTHR45644">
    <property type="entry name" value="AAA ATPASE, PUTATIVE (AFU_ORTHOLOGUE AFUA_2G12920)-RELATED-RELATED"/>
    <property type="match status" value="1"/>
</dbReference>
<feature type="compositionally biased region" description="Basic and acidic residues" evidence="3">
    <location>
        <begin position="31"/>
        <end position="40"/>
    </location>
</feature>
<feature type="compositionally biased region" description="Low complexity" evidence="3">
    <location>
        <begin position="89"/>
        <end position="106"/>
    </location>
</feature>
<evidence type="ECO:0000256" key="1">
    <source>
        <dbReference type="ARBA" id="ARBA00022741"/>
    </source>
</evidence>
<dbReference type="EMBL" id="LFYR01000893">
    <property type="protein sequence ID" value="KMZ67613.1"/>
    <property type="molecule type" value="Genomic_DNA"/>
</dbReference>
<gene>
    <name evidence="4" type="ORF">ZOSMA_261G00290</name>
</gene>
<dbReference type="Proteomes" id="UP000036987">
    <property type="component" value="Unassembled WGS sequence"/>
</dbReference>
<evidence type="ECO:0000256" key="3">
    <source>
        <dbReference type="SAM" id="MobiDB-lite"/>
    </source>
</evidence>
<dbReference type="Gene3D" id="2.60.200.20">
    <property type="match status" value="1"/>
</dbReference>
<feature type="region of interest" description="Disordered" evidence="3">
    <location>
        <begin position="286"/>
        <end position="308"/>
    </location>
</feature>
<name>A0A0K9PEZ2_ZOSMR</name>